<keyword evidence="8" id="KW-1185">Reference proteome</keyword>
<evidence type="ECO:0000256" key="4">
    <source>
        <dbReference type="ARBA" id="ARBA00023125"/>
    </source>
</evidence>
<evidence type="ECO:0000256" key="2">
    <source>
        <dbReference type="ARBA" id="ARBA00022833"/>
    </source>
</evidence>
<organism evidence="7 8">
    <name type="scientific">Trichoderma arundinaceum</name>
    <dbReference type="NCBI Taxonomy" id="490622"/>
    <lineage>
        <taxon>Eukaryota</taxon>
        <taxon>Fungi</taxon>
        <taxon>Dikarya</taxon>
        <taxon>Ascomycota</taxon>
        <taxon>Pezizomycotina</taxon>
        <taxon>Sordariomycetes</taxon>
        <taxon>Hypocreomycetidae</taxon>
        <taxon>Hypocreales</taxon>
        <taxon>Hypocreaceae</taxon>
        <taxon>Trichoderma</taxon>
    </lineage>
</organism>
<dbReference type="EMBL" id="PXOA01000797">
    <property type="protein sequence ID" value="RFU72707.1"/>
    <property type="molecule type" value="Genomic_DNA"/>
</dbReference>
<evidence type="ECO:0000313" key="8">
    <source>
        <dbReference type="Proteomes" id="UP000266272"/>
    </source>
</evidence>
<name>A0A395NA66_TRIAR</name>
<keyword evidence="1" id="KW-0479">Metal-binding</keyword>
<evidence type="ECO:0000256" key="5">
    <source>
        <dbReference type="ARBA" id="ARBA00023163"/>
    </source>
</evidence>
<comment type="caution">
    <text evidence="7">The sequence shown here is derived from an EMBL/GenBank/DDBJ whole genome shotgun (WGS) entry which is preliminary data.</text>
</comment>
<sequence length="359" mass="39631">MTVLQAEVRRRLWATILEINLQASLDSGVPLAISYDDFDTDSPGNVNDTDISESTNALACQADNTATDMSLQLLLLKYLRPRAEIIRRTNGAYSNFSQDEVQSITSILSKACRECSAKLRSVNGDAVEVFKHNMVDLLLRRFLLTLHRPLATASRVSNPTFHFSRKVCLDSATALLSPPQNTEFSHLVLLGSGIFKSRIIHASLAICSDLIIELEELGPMGWPSTYRKMLVGVLREAVRQAAERIALGETNLRLHMKLNIVLCHTECTESGSARQLRMVQAAQESLEKSYTLMQSRLGLAVGEQYDEGAPECQQFGCQDLGVALDEDWDEPYDMADIGLDELLWSGLGAGGTIVSHEAE</sequence>
<dbReference type="PANTHER" id="PTHR31944">
    <property type="entry name" value="HEME-RESPONSIVE ZINC FINGER TRANSCRIPTION FACTOR HAP1"/>
    <property type="match status" value="1"/>
</dbReference>
<protein>
    <submittedName>
        <fullName evidence="7">C6 zinc finger domain</fullName>
    </submittedName>
</protein>
<dbReference type="OrthoDB" id="4337792at2759"/>
<dbReference type="InterPro" id="IPR051430">
    <property type="entry name" value="Fungal_TF_Env_Response"/>
</dbReference>
<dbReference type="GO" id="GO:0000978">
    <property type="term" value="F:RNA polymerase II cis-regulatory region sequence-specific DNA binding"/>
    <property type="evidence" value="ECO:0007669"/>
    <property type="project" value="TreeGrafter"/>
</dbReference>
<dbReference type="GO" id="GO:0005634">
    <property type="term" value="C:nucleus"/>
    <property type="evidence" value="ECO:0007669"/>
    <property type="project" value="TreeGrafter"/>
</dbReference>
<reference evidence="7 8" key="1">
    <citation type="journal article" date="2018" name="PLoS Pathog.">
        <title>Evolution of structural diversity of trichothecenes, a family of toxins produced by plant pathogenic and entomopathogenic fungi.</title>
        <authorList>
            <person name="Proctor R.H."/>
            <person name="McCormick S.P."/>
            <person name="Kim H.S."/>
            <person name="Cardoza R.E."/>
            <person name="Stanley A.M."/>
            <person name="Lindo L."/>
            <person name="Kelly A."/>
            <person name="Brown D.W."/>
            <person name="Lee T."/>
            <person name="Vaughan M.M."/>
            <person name="Alexander N.J."/>
            <person name="Busman M."/>
            <person name="Gutierrez S."/>
        </authorList>
    </citation>
    <scope>NUCLEOTIDE SEQUENCE [LARGE SCALE GENOMIC DNA]</scope>
    <source>
        <strain evidence="7 8">IBT 40837</strain>
    </source>
</reference>
<evidence type="ECO:0000256" key="1">
    <source>
        <dbReference type="ARBA" id="ARBA00022723"/>
    </source>
</evidence>
<dbReference type="AlphaFoldDB" id="A0A395NA66"/>
<evidence type="ECO:0000256" key="6">
    <source>
        <dbReference type="ARBA" id="ARBA00023242"/>
    </source>
</evidence>
<evidence type="ECO:0000313" key="7">
    <source>
        <dbReference type="EMBL" id="RFU72707.1"/>
    </source>
</evidence>
<dbReference type="Proteomes" id="UP000266272">
    <property type="component" value="Unassembled WGS sequence"/>
</dbReference>
<dbReference type="CDD" id="cd12148">
    <property type="entry name" value="fungal_TF_MHR"/>
    <property type="match status" value="1"/>
</dbReference>
<accession>A0A395NA66</accession>
<keyword evidence="3" id="KW-0805">Transcription regulation</keyword>
<keyword evidence="4" id="KW-0238">DNA-binding</keyword>
<keyword evidence="2" id="KW-0862">Zinc</keyword>
<dbReference type="GO" id="GO:0046872">
    <property type="term" value="F:metal ion binding"/>
    <property type="evidence" value="ECO:0007669"/>
    <property type="project" value="UniProtKB-KW"/>
</dbReference>
<gene>
    <name evidence="7" type="ORF">TARUN_9558</name>
</gene>
<dbReference type="GO" id="GO:0001228">
    <property type="term" value="F:DNA-binding transcription activator activity, RNA polymerase II-specific"/>
    <property type="evidence" value="ECO:0007669"/>
    <property type="project" value="TreeGrafter"/>
</dbReference>
<keyword evidence="5" id="KW-0804">Transcription</keyword>
<evidence type="ECO:0000256" key="3">
    <source>
        <dbReference type="ARBA" id="ARBA00023015"/>
    </source>
</evidence>
<keyword evidence="6" id="KW-0539">Nucleus</keyword>
<proteinExistence type="predicted"/>
<dbReference type="PANTHER" id="PTHR31944:SF131">
    <property type="entry name" value="HEME-RESPONSIVE ZINC FINGER TRANSCRIPTION FACTOR HAP1"/>
    <property type="match status" value="1"/>
</dbReference>